<name>A0A6J5N7X8_9CAUD</name>
<reference evidence="1" key="1">
    <citation type="submission" date="2020-04" db="EMBL/GenBank/DDBJ databases">
        <authorList>
            <person name="Chiriac C."/>
            <person name="Salcher M."/>
            <person name="Ghai R."/>
            <person name="Kavagutti S V."/>
        </authorList>
    </citation>
    <scope>NUCLEOTIDE SEQUENCE</scope>
</reference>
<evidence type="ECO:0000313" key="1">
    <source>
        <dbReference type="EMBL" id="CAB4153303.1"/>
    </source>
</evidence>
<accession>A0A6J5N7X8</accession>
<sequence length="69" mass="7816">MECKYCGQEVAAERYVELGKDYCMSKPCLARHEREWVENYRLVLVPKQGFTILKATSESLKTGGKASGK</sequence>
<proteinExistence type="predicted"/>
<gene>
    <name evidence="1" type="ORF">UFOVP621_79</name>
</gene>
<protein>
    <submittedName>
        <fullName evidence="1">Uncharacterized protein</fullName>
    </submittedName>
</protein>
<dbReference type="EMBL" id="LR796586">
    <property type="protein sequence ID" value="CAB4153303.1"/>
    <property type="molecule type" value="Genomic_DNA"/>
</dbReference>
<organism evidence="1">
    <name type="scientific">uncultured Caudovirales phage</name>
    <dbReference type="NCBI Taxonomy" id="2100421"/>
    <lineage>
        <taxon>Viruses</taxon>
        <taxon>Duplodnaviria</taxon>
        <taxon>Heunggongvirae</taxon>
        <taxon>Uroviricota</taxon>
        <taxon>Caudoviricetes</taxon>
        <taxon>Peduoviridae</taxon>
        <taxon>Maltschvirus</taxon>
        <taxon>Maltschvirus maltsch</taxon>
    </lineage>
</organism>